<dbReference type="SUPFAM" id="SSF50129">
    <property type="entry name" value="GroES-like"/>
    <property type="match status" value="1"/>
</dbReference>
<gene>
    <name evidence="8" type="ORF">FXB40_04825</name>
</gene>
<comment type="similarity">
    <text evidence="2 6">Belongs to the zinc-containing alcohol dehydrogenase family.</text>
</comment>
<dbReference type="Pfam" id="PF00107">
    <property type="entry name" value="ADH_zinc_N"/>
    <property type="match status" value="1"/>
</dbReference>
<comment type="caution">
    <text evidence="8">The sequence shown here is derived from an EMBL/GenBank/DDBJ whole genome shotgun (WGS) entry which is preliminary data.</text>
</comment>
<dbReference type="FunFam" id="3.40.50.720:FF:000003">
    <property type="entry name" value="S-(hydroxymethyl)glutathione dehydrogenase"/>
    <property type="match status" value="1"/>
</dbReference>
<dbReference type="Gene3D" id="3.40.50.720">
    <property type="entry name" value="NAD(P)-binding Rossmann-like Domain"/>
    <property type="match status" value="1"/>
</dbReference>
<proteinExistence type="inferred from homology"/>
<dbReference type="EMBL" id="VSSS01000010">
    <property type="protein sequence ID" value="TYL98848.1"/>
    <property type="molecule type" value="Genomic_DNA"/>
</dbReference>
<feature type="domain" description="Enoyl reductase (ER)" evidence="7">
    <location>
        <begin position="13"/>
        <end position="362"/>
    </location>
</feature>
<dbReference type="PANTHER" id="PTHR43350:SF21">
    <property type="entry name" value="S-NITROSOMYCOTHIOL REDUCTASE MSCR"/>
    <property type="match status" value="1"/>
</dbReference>
<dbReference type="GO" id="GO:0008270">
    <property type="term" value="F:zinc ion binding"/>
    <property type="evidence" value="ECO:0007669"/>
    <property type="project" value="InterPro"/>
</dbReference>
<keyword evidence="9" id="KW-1185">Reference proteome</keyword>
<evidence type="ECO:0000256" key="1">
    <source>
        <dbReference type="ARBA" id="ARBA00001947"/>
    </source>
</evidence>
<evidence type="ECO:0000313" key="8">
    <source>
        <dbReference type="EMBL" id="TYL98848.1"/>
    </source>
</evidence>
<evidence type="ECO:0000313" key="9">
    <source>
        <dbReference type="Proteomes" id="UP000324758"/>
    </source>
</evidence>
<dbReference type="RefSeq" id="WP_148771050.1">
    <property type="nucleotide sequence ID" value="NZ_VSSS01000010.1"/>
</dbReference>
<evidence type="ECO:0000256" key="5">
    <source>
        <dbReference type="ARBA" id="ARBA00023002"/>
    </source>
</evidence>
<accession>A0A5D3KZI5</accession>
<keyword evidence="4 6" id="KW-0862">Zinc</keyword>
<dbReference type="InterPro" id="IPR002328">
    <property type="entry name" value="ADH_Zn_CS"/>
</dbReference>
<dbReference type="Gene3D" id="3.90.180.10">
    <property type="entry name" value="Medium-chain alcohol dehydrogenases, catalytic domain"/>
    <property type="match status" value="1"/>
</dbReference>
<dbReference type="InterPro" id="IPR013154">
    <property type="entry name" value="ADH-like_N"/>
</dbReference>
<evidence type="ECO:0000256" key="2">
    <source>
        <dbReference type="ARBA" id="ARBA00008072"/>
    </source>
</evidence>
<dbReference type="InterPro" id="IPR020843">
    <property type="entry name" value="ER"/>
</dbReference>
<reference evidence="8 9" key="1">
    <citation type="submission" date="2019-08" db="EMBL/GenBank/DDBJ databases">
        <title>Bradyrhizobium hipponensis sp. nov., a rhizobium isolated from a Lupinus angustifolius root nodule in Tunisia.</title>
        <authorList>
            <person name="Off K."/>
            <person name="Rejili M."/>
            <person name="Mars M."/>
            <person name="Brachmann A."/>
            <person name="Marin M."/>
        </authorList>
    </citation>
    <scope>NUCLEOTIDE SEQUENCE [LARGE SCALE GENOMIC DNA]</scope>
    <source>
        <strain evidence="8 9">CTAW71</strain>
    </source>
</reference>
<name>A0A5D3KZI5_9BRAD</name>
<dbReference type="InterPro" id="IPR036291">
    <property type="entry name" value="NAD(P)-bd_dom_sf"/>
</dbReference>
<dbReference type="PANTHER" id="PTHR43350">
    <property type="entry name" value="NAD-DEPENDENT ALCOHOL DEHYDROGENASE"/>
    <property type="match status" value="1"/>
</dbReference>
<dbReference type="AlphaFoldDB" id="A0A5D3KZI5"/>
<evidence type="ECO:0000256" key="6">
    <source>
        <dbReference type="RuleBase" id="RU361277"/>
    </source>
</evidence>
<dbReference type="InterPro" id="IPR013149">
    <property type="entry name" value="ADH-like_C"/>
</dbReference>
<dbReference type="Proteomes" id="UP000324758">
    <property type="component" value="Unassembled WGS sequence"/>
</dbReference>
<dbReference type="Pfam" id="PF08240">
    <property type="entry name" value="ADH_N"/>
    <property type="match status" value="1"/>
</dbReference>
<dbReference type="PROSITE" id="PS00059">
    <property type="entry name" value="ADH_ZINC"/>
    <property type="match status" value="1"/>
</dbReference>
<keyword evidence="3 6" id="KW-0479">Metal-binding</keyword>
<dbReference type="InterPro" id="IPR011032">
    <property type="entry name" value="GroES-like_sf"/>
</dbReference>
<protein>
    <submittedName>
        <fullName evidence="8">Alcohol dehydrogenase catalytic domain-containing protein</fullName>
    </submittedName>
</protein>
<dbReference type="SUPFAM" id="SSF51735">
    <property type="entry name" value="NAD(P)-binding Rossmann-fold domains"/>
    <property type="match status" value="1"/>
</dbReference>
<dbReference type="OrthoDB" id="9770544at2"/>
<dbReference type="SMART" id="SM00829">
    <property type="entry name" value="PKS_ER"/>
    <property type="match status" value="1"/>
</dbReference>
<evidence type="ECO:0000256" key="4">
    <source>
        <dbReference type="ARBA" id="ARBA00022833"/>
    </source>
</evidence>
<comment type="cofactor">
    <cofactor evidence="1 6">
        <name>Zn(2+)</name>
        <dbReference type="ChEBI" id="CHEBI:29105"/>
    </cofactor>
</comment>
<keyword evidence="5" id="KW-0560">Oxidoreductase</keyword>
<sequence length="364" mass="37282">MRPMQAAVFTQPGRALDIVDGIEIDDPRPGEVLVRIRYCGVCHSDLSIIDGTLPFPTPAILGHEASGTIAALGPGVTGFAEGAPVVLSMRPPCGHCYWCVRNEPVLCAETAGPPGSGEPRAWHEGKPITRGFRLGAFAEYALVEASGVALVPDAVPLDAAAVVGCAIQTGIGSVTNVAKTEPGATAAVIGLGGVGLAVIQGLVLSGAATIIGLDPVAERRDRAVALGATLALDSADADLMTRVLAATGRIGCDYVFDTVSSTQTTQLASGILRAGGKVVLIGVTGEPQSLGMSSMDLVMRQKSVVGSFLGNCHSQRDLPKYLALCSAGRLDLAALVTAIRPLSEINVAMSELRAGKGVRTVLSI</sequence>
<evidence type="ECO:0000256" key="3">
    <source>
        <dbReference type="ARBA" id="ARBA00022723"/>
    </source>
</evidence>
<dbReference type="GO" id="GO:0016616">
    <property type="term" value="F:oxidoreductase activity, acting on the CH-OH group of donors, NAD or NADP as acceptor"/>
    <property type="evidence" value="ECO:0007669"/>
    <property type="project" value="UniProtKB-ARBA"/>
</dbReference>
<organism evidence="8 9">
    <name type="scientific">Bradyrhizobium rifense</name>
    <dbReference type="NCBI Taxonomy" id="515499"/>
    <lineage>
        <taxon>Bacteria</taxon>
        <taxon>Pseudomonadati</taxon>
        <taxon>Pseudomonadota</taxon>
        <taxon>Alphaproteobacteria</taxon>
        <taxon>Hyphomicrobiales</taxon>
        <taxon>Nitrobacteraceae</taxon>
        <taxon>Bradyrhizobium</taxon>
    </lineage>
</organism>
<evidence type="ECO:0000259" key="7">
    <source>
        <dbReference type="SMART" id="SM00829"/>
    </source>
</evidence>